<reference evidence="3" key="1">
    <citation type="journal article" date="2019" name="Int. J. Syst. Evol. Microbiol.">
        <title>The Global Catalogue of Microorganisms (GCM) 10K type strain sequencing project: providing services to taxonomists for standard genome sequencing and annotation.</title>
        <authorList>
            <consortium name="The Broad Institute Genomics Platform"/>
            <consortium name="The Broad Institute Genome Sequencing Center for Infectious Disease"/>
            <person name="Wu L."/>
            <person name="Ma J."/>
        </authorList>
    </citation>
    <scope>NUCLEOTIDE SEQUENCE [LARGE SCALE GENOMIC DNA]</scope>
    <source>
        <strain evidence="3">CGMCC 4.7132</strain>
    </source>
</reference>
<feature type="chain" id="PRO_5046517100" description="Lipoprotein" evidence="1">
    <location>
        <begin position="19"/>
        <end position="156"/>
    </location>
</feature>
<keyword evidence="1" id="KW-0732">Signal</keyword>
<dbReference type="EMBL" id="JBHSFP010000017">
    <property type="protein sequence ID" value="MFC4533674.1"/>
    <property type="molecule type" value="Genomic_DNA"/>
</dbReference>
<dbReference type="RefSeq" id="WP_380843364.1">
    <property type="nucleotide sequence ID" value="NZ_JBHSFP010000017.1"/>
</dbReference>
<sequence>MRPYRLPLVLLLSSLAIAGCGSGEPEGADTPQETLTRLTAFVADDKGEDACDLMSPAAQELFARENDMSTCEQAVNLFHGRITDADAYRKMVPSGLETKGAQAEVSGYCGKGWTLPEGEKPVETPNRLGTLTLRKTEKGWLIHDYLSSKSYSSCGG</sequence>
<proteinExistence type="predicted"/>
<evidence type="ECO:0000313" key="2">
    <source>
        <dbReference type="EMBL" id="MFC4533674.1"/>
    </source>
</evidence>
<keyword evidence="3" id="KW-1185">Reference proteome</keyword>
<evidence type="ECO:0000313" key="3">
    <source>
        <dbReference type="Proteomes" id="UP001596004"/>
    </source>
</evidence>
<gene>
    <name evidence="2" type="ORF">ACFO60_23150</name>
</gene>
<dbReference type="Proteomes" id="UP001596004">
    <property type="component" value="Unassembled WGS sequence"/>
</dbReference>
<comment type="caution">
    <text evidence="2">The sequence shown here is derived from an EMBL/GenBank/DDBJ whole genome shotgun (WGS) entry which is preliminary data.</text>
</comment>
<accession>A0ABV9CMB1</accession>
<protein>
    <recommendedName>
        <fullName evidence="4">Lipoprotein</fullName>
    </recommendedName>
</protein>
<dbReference type="PROSITE" id="PS51257">
    <property type="entry name" value="PROKAR_LIPOPROTEIN"/>
    <property type="match status" value="1"/>
</dbReference>
<feature type="signal peptide" evidence="1">
    <location>
        <begin position="1"/>
        <end position="18"/>
    </location>
</feature>
<organism evidence="2 3">
    <name type="scientific">Sphaerisporangium dianthi</name>
    <dbReference type="NCBI Taxonomy" id="1436120"/>
    <lineage>
        <taxon>Bacteria</taxon>
        <taxon>Bacillati</taxon>
        <taxon>Actinomycetota</taxon>
        <taxon>Actinomycetes</taxon>
        <taxon>Streptosporangiales</taxon>
        <taxon>Streptosporangiaceae</taxon>
        <taxon>Sphaerisporangium</taxon>
    </lineage>
</organism>
<evidence type="ECO:0008006" key="4">
    <source>
        <dbReference type="Google" id="ProtNLM"/>
    </source>
</evidence>
<name>A0ABV9CMB1_9ACTN</name>
<evidence type="ECO:0000256" key="1">
    <source>
        <dbReference type="SAM" id="SignalP"/>
    </source>
</evidence>